<dbReference type="PROSITE" id="PS51748">
    <property type="entry name" value="HEXOKINASE_2"/>
    <property type="match status" value="1"/>
</dbReference>
<evidence type="ECO:0000313" key="9">
    <source>
        <dbReference type="EMBL" id="KAF9520373.1"/>
    </source>
</evidence>
<evidence type="ECO:0000256" key="4">
    <source>
        <dbReference type="ARBA" id="ARBA00022777"/>
    </source>
</evidence>
<evidence type="ECO:0000256" key="6">
    <source>
        <dbReference type="RuleBase" id="RU362007"/>
    </source>
</evidence>
<dbReference type="InterPro" id="IPR001312">
    <property type="entry name" value="Hexokinase"/>
</dbReference>
<dbReference type="GO" id="GO:0005739">
    <property type="term" value="C:mitochondrion"/>
    <property type="evidence" value="ECO:0007669"/>
    <property type="project" value="TreeGrafter"/>
</dbReference>
<keyword evidence="10" id="KW-1185">Reference proteome</keyword>
<dbReference type="Proteomes" id="UP000886523">
    <property type="component" value="Unassembled WGS sequence"/>
</dbReference>
<evidence type="ECO:0000313" key="10">
    <source>
        <dbReference type="Proteomes" id="UP000886523"/>
    </source>
</evidence>
<evidence type="ECO:0000256" key="1">
    <source>
        <dbReference type="ARBA" id="ARBA00009225"/>
    </source>
</evidence>
<dbReference type="PRINTS" id="PR00475">
    <property type="entry name" value="HEXOKINASE"/>
</dbReference>
<keyword evidence="6" id="KW-0324">Glycolysis</keyword>
<dbReference type="Pfam" id="PF00349">
    <property type="entry name" value="Hexokinase_1"/>
    <property type="match status" value="1"/>
</dbReference>
<evidence type="ECO:0000256" key="2">
    <source>
        <dbReference type="ARBA" id="ARBA00022679"/>
    </source>
</evidence>
<dbReference type="GO" id="GO:0001678">
    <property type="term" value="P:intracellular glucose homeostasis"/>
    <property type="evidence" value="ECO:0007669"/>
    <property type="project" value="InterPro"/>
</dbReference>
<evidence type="ECO:0000259" key="7">
    <source>
        <dbReference type="Pfam" id="PF00349"/>
    </source>
</evidence>
<dbReference type="AlphaFoldDB" id="A0A9P6E241"/>
<dbReference type="EC" id="2.7.1.-" evidence="6"/>
<sequence>MPVVPSPNESAIPTATLRALYEIEQDFHLDATKLHSILEHFVADLGTGLGKYGHGMAMVPTFVTGVPTGKETGTFLALDLGGTNLRVCEVKLDGNHTFQLRQQKYKVSDDLKTGDAKFLFDYMADSLSVEQTALDKGTLLTWTKGFSATNAQGKDVVKMLQDALDRKHLHVKCVALVNDTVGTLLSRSYLVGDCLLGCIFGTGTNAAYLDDASTFTKSNDIASQGGKMIVNTEWGAFDNERIVLPFTEYDNKVDRESINPRFQAFEKFISGMYQGEVVRNVILHLIDKNLLFRGYSTPELNAHYGFDTSFMVLSQCYSVRARAENARTPEFYTRARKVFIEKLGFSKYTGPNSSGRGAVKFEITDADCEITRRVCETVATRAARLSAIGIAAVVQKTEVAKKTEGNIQVGVDGSMAEHYPYFEVRVREALRVVLGHEVEQRIKIGMAKDGSGVGG</sequence>
<accession>A0A9P6E241</accession>
<protein>
    <recommendedName>
        <fullName evidence="6">Phosphotransferase</fullName>
        <ecNumber evidence="6">2.7.1.-</ecNumber>
    </recommendedName>
</protein>
<keyword evidence="4 6" id="KW-0418">Kinase</keyword>
<dbReference type="GO" id="GO:0006096">
    <property type="term" value="P:glycolytic process"/>
    <property type="evidence" value="ECO:0007669"/>
    <property type="project" value="UniProtKB-KW"/>
</dbReference>
<proteinExistence type="inferred from homology"/>
<comment type="caution">
    <text evidence="9">The sequence shown here is derived from an EMBL/GenBank/DDBJ whole genome shotgun (WGS) entry which is preliminary data.</text>
</comment>
<dbReference type="GO" id="GO:0008865">
    <property type="term" value="F:fructokinase activity"/>
    <property type="evidence" value="ECO:0007669"/>
    <property type="project" value="TreeGrafter"/>
</dbReference>
<dbReference type="InterPro" id="IPR022672">
    <property type="entry name" value="Hexokinase_N"/>
</dbReference>
<reference evidence="9" key="1">
    <citation type="journal article" date="2020" name="Nat. Commun.">
        <title>Large-scale genome sequencing of mycorrhizal fungi provides insights into the early evolution of symbiotic traits.</title>
        <authorList>
            <person name="Miyauchi S."/>
            <person name="Kiss E."/>
            <person name="Kuo A."/>
            <person name="Drula E."/>
            <person name="Kohler A."/>
            <person name="Sanchez-Garcia M."/>
            <person name="Morin E."/>
            <person name="Andreopoulos B."/>
            <person name="Barry K.W."/>
            <person name="Bonito G."/>
            <person name="Buee M."/>
            <person name="Carver A."/>
            <person name="Chen C."/>
            <person name="Cichocki N."/>
            <person name="Clum A."/>
            <person name="Culley D."/>
            <person name="Crous P.W."/>
            <person name="Fauchery L."/>
            <person name="Girlanda M."/>
            <person name="Hayes R.D."/>
            <person name="Keri Z."/>
            <person name="LaButti K."/>
            <person name="Lipzen A."/>
            <person name="Lombard V."/>
            <person name="Magnuson J."/>
            <person name="Maillard F."/>
            <person name="Murat C."/>
            <person name="Nolan M."/>
            <person name="Ohm R.A."/>
            <person name="Pangilinan J."/>
            <person name="Pereira M.F."/>
            <person name="Perotto S."/>
            <person name="Peter M."/>
            <person name="Pfister S."/>
            <person name="Riley R."/>
            <person name="Sitrit Y."/>
            <person name="Stielow J.B."/>
            <person name="Szollosi G."/>
            <person name="Zifcakova L."/>
            <person name="Stursova M."/>
            <person name="Spatafora J.W."/>
            <person name="Tedersoo L."/>
            <person name="Vaario L.M."/>
            <person name="Yamada A."/>
            <person name="Yan M."/>
            <person name="Wang P."/>
            <person name="Xu J."/>
            <person name="Bruns T."/>
            <person name="Baldrian P."/>
            <person name="Vilgalys R."/>
            <person name="Dunand C."/>
            <person name="Henrissat B."/>
            <person name="Grigoriev I.V."/>
            <person name="Hibbett D."/>
            <person name="Nagy L.G."/>
            <person name="Martin F.M."/>
        </authorList>
    </citation>
    <scope>NUCLEOTIDE SEQUENCE</scope>
    <source>
        <strain evidence="9">UP504</strain>
    </source>
</reference>
<dbReference type="GO" id="GO:0006006">
    <property type="term" value="P:glucose metabolic process"/>
    <property type="evidence" value="ECO:0007669"/>
    <property type="project" value="TreeGrafter"/>
</dbReference>
<evidence type="ECO:0000256" key="3">
    <source>
        <dbReference type="ARBA" id="ARBA00022741"/>
    </source>
</evidence>
<dbReference type="GO" id="GO:0004340">
    <property type="term" value="F:glucokinase activity"/>
    <property type="evidence" value="ECO:0007669"/>
    <property type="project" value="TreeGrafter"/>
</dbReference>
<evidence type="ECO:0000259" key="8">
    <source>
        <dbReference type="Pfam" id="PF03727"/>
    </source>
</evidence>
<dbReference type="Gene3D" id="3.30.420.40">
    <property type="match status" value="2"/>
</dbReference>
<keyword evidence="5 6" id="KW-0067">ATP-binding</keyword>
<dbReference type="GO" id="GO:0005536">
    <property type="term" value="F:D-glucose binding"/>
    <property type="evidence" value="ECO:0007669"/>
    <property type="project" value="InterPro"/>
</dbReference>
<organism evidence="9 10">
    <name type="scientific">Hydnum rufescens UP504</name>
    <dbReference type="NCBI Taxonomy" id="1448309"/>
    <lineage>
        <taxon>Eukaryota</taxon>
        <taxon>Fungi</taxon>
        <taxon>Dikarya</taxon>
        <taxon>Basidiomycota</taxon>
        <taxon>Agaricomycotina</taxon>
        <taxon>Agaricomycetes</taxon>
        <taxon>Cantharellales</taxon>
        <taxon>Hydnaceae</taxon>
        <taxon>Hydnum</taxon>
    </lineage>
</organism>
<gene>
    <name evidence="9" type="ORF">BS47DRAFT_1370488</name>
</gene>
<dbReference type="Pfam" id="PF03727">
    <property type="entry name" value="Hexokinase_2"/>
    <property type="match status" value="1"/>
</dbReference>
<keyword evidence="2 6" id="KW-0808">Transferase</keyword>
<dbReference type="OrthoDB" id="419537at2759"/>
<dbReference type="InterPro" id="IPR022673">
    <property type="entry name" value="Hexokinase_C"/>
</dbReference>
<dbReference type="GO" id="GO:0005829">
    <property type="term" value="C:cytosol"/>
    <property type="evidence" value="ECO:0007669"/>
    <property type="project" value="TreeGrafter"/>
</dbReference>
<dbReference type="EMBL" id="MU128912">
    <property type="protein sequence ID" value="KAF9520373.1"/>
    <property type="molecule type" value="Genomic_DNA"/>
</dbReference>
<keyword evidence="3 6" id="KW-0547">Nucleotide-binding</keyword>
<dbReference type="PANTHER" id="PTHR19443">
    <property type="entry name" value="HEXOKINASE"/>
    <property type="match status" value="1"/>
</dbReference>
<feature type="domain" description="Hexokinase N-terminal" evidence="7">
    <location>
        <begin position="20"/>
        <end position="127"/>
    </location>
</feature>
<dbReference type="SUPFAM" id="SSF53067">
    <property type="entry name" value="Actin-like ATPase domain"/>
    <property type="match status" value="2"/>
</dbReference>
<dbReference type="PANTHER" id="PTHR19443:SF30">
    <property type="entry name" value="GLUCOKINASE-1-RELATED"/>
    <property type="match status" value="1"/>
</dbReference>
<dbReference type="GO" id="GO:0005524">
    <property type="term" value="F:ATP binding"/>
    <property type="evidence" value="ECO:0007669"/>
    <property type="project" value="UniProtKB-UniRule"/>
</dbReference>
<dbReference type="Gene3D" id="1.10.287.1250">
    <property type="match status" value="1"/>
</dbReference>
<comment type="similarity">
    <text evidence="1 6">Belongs to the hexokinase family.</text>
</comment>
<feature type="domain" description="Hexokinase C-terminal" evidence="8">
    <location>
        <begin position="196"/>
        <end position="454"/>
    </location>
</feature>
<name>A0A9P6E241_9AGAM</name>
<evidence type="ECO:0000256" key="5">
    <source>
        <dbReference type="ARBA" id="ARBA00022840"/>
    </source>
</evidence>
<dbReference type="Gene3D" id="3.40.367.20">
    <property type="match status" value="1"/>
</dbReference>
<dbReference type="InterPro" id="IPR043129">
    <property type="entry name" value="ATPase_NBD"/>
</dbReference>